<organism evidence="8 9">
    <name type="scientific">Georgenia daeguensis</name>
    <dbReference type="NCBI Taxonomy" id="908355"/>
    <lineage>
        <taxon>Bacteria</taxon>
        <taxon>Bacillati</taxon>
        <taxon>Actinomycetota</taxon>
        <taxon>Actinomycetes</taxon>
        <taxon>Micrococcales</taxon>
        <taxon>Bogoriellaceae</taxon>
        <taxon>Georgenia</taxon>
    </lineage>
</organism>
<dbReference type="HAMAP" id="MF_00227">
    <property type="entry name" value="RNase_P"/>
    <property type="match status" value="1"/>
</dbReference>
<dbReference type="InterPro" id="IPR000100">
    <property type="entry name" value="RNase_P"/>
</dbReference>
<keyword evidence="5 6" id="KW-0694">RNA-binding</keyword>
<keyword evidence="1 6" id="KW-0819">tRNA processing</keyword>
<protein>
    <recommendedName>
        <fullName evidence="6 7">Ribonuclease P protein component</fullName>
        <shortName evidence="6">RNase P protein</shortName>
        <shortName evidence="6">RNaseP protein</shortName>
        <ecNumber evidence="6 7">3.1.26.5</ecNumber>
    </recommendedName>
    <alternativeName>
        <fullName evidence="6">Protein C5</fullName>
    </alternativeName>
</protein>
<proteinExistence type="inferred from homology"/>
<dbReference type="InterPro" id="IPR014721">
    <property type="entry name" value="Ribsml_uS5_D2-typ_fold_subgr"/>
</dbReference>
<dbReference type="InterPro" id="IPR020568">
    <property type="entry name" value="Ribosomal_Su5_D2-typ_SF"/>
</dbReference>
<sequence>MLPARHRMRRSEDFSDAVRRGARSGARRLVVHLRSGAHTDHWPTSGRDERAALVGFVVPKAVGNAVRRNEVKRRLRALMAQRVQLLEAGTRVVVRALPPAAGASSADLAHDLDRALAGARRREDGRVPTARDAS</sequence>
<evidence type="ECO:0000256" key="6">
    <source>
        <dbReference type="HAMAP-Rule" id="MF_00227"/>
    </source>
</evidence>
<comment type="caution">
    <text evidence="8">The sequence shown here is derived from an EMBL/GenBank/DDBJ whole genome shotgun (WGS) entry which is preliminary data.</text>
</comment>
<dbReference type="Proteomes" id="UP001499841">
    <property type="component" value="Unassembled WGS sequence"/>
</dbReference>
<dbReference type="NCBIfam" id="TIGR00188">
    <property type="entry name" value="rnpA"/>
    <property type="match status" value="1"/>
</dbReference>
<evidence type="ECO:0000256" key="2">
    <source>
        <dbReference type="ARBA" id="ARBA00022722"/>
    </source>
</evidence>
<dbReference type="Pfam" id="PF00825">
    <property type="entry name" value="Ribonuclease_P"/>
    <property type="match status" value="1"/>
</dbReference>
<comment type="catalytic activity">
    <reaction evidence="6">
        <text>Endonucleolytic cleavage of RNA, removing 5'-extranucleotides from tRNA precursor.</text>
        <dbReference type="EC" id="3.1.26.5"/>
    </reaction>
</comment>
<dbReference type="PANTHER" id="PTHR33992">
    <property type="entry name" value="RIBONUCLEASE P PROTEIN COMPONENT"/>
    <property type="match status" value="1"/>
</dbReference>
<keyword evidence="9" id="KW-1185">Reference proteome</keyword>
<accession>A0ABP8EVZ7</accession>
<dbReference type="SUPFAM" id="SSF54211">
    <property type="entry name" value="Ribosomal protein S5 domain 2-like"/>
    <property type="match status" value="1"/>
</dbReference>
<gene>
    <name evidence="6" type="primary">rnpA</name>
    <name evidence="8" type="ORF">GCM10022262_25250</name>
</gene>
<comment type="similarity">
    <text evidence="6">Belongs to the RnpA family.</text>
</comment>
<dbReference type="Gene3D" id="3.30.230.10">
    <property type="match status" value="1"/>
</dbReference>
<comment type="function">
    <text evidence="6">RNaseP catalyzes the removal of the 5'-leader sequence from pre-tRNA to produce the mature 5'-terminus. It can also cleave other RNA substrates such as 4.5S RNA. The protein component plays an auxiliary but essential role in vivo by binding to the 5'-leader sequence and broadening the substrate specificity of the ribozyme.</text>
</comment>
<keyword evidence="3 6" id="KW-0255">Endonuclease</keyword>
<evidence type="ECO:0000313" key="8">
    <source>
        <dbReference type="EMBL" id="GAA4288165.1"/>
    </source>
</evidence>
<dbReference type="EMBL" id="BAABBA010000012">
    <property type="protein sequence ID" value="GAA4288165.1"/>
    <property type="molecule type" value="Genomic_DNA"/>
</dbReference>
<keyword evidence="2 6" id="KW-0540">Nuclease</keyword>
<evidence type="ECO:0000313" key="9">
    <source>
        <dbReference type="Proteomes" id="UP001499841"/>
    </source>
</evidence>
<dbReference type="PANTHER" id="PTHR33992:SF1">
    <property type="entry name" value="RIBONUCLEASE P PROTEIN COMPONENT"/>
    <property type="match status" value="1"/>
</dbReference>
<evidence type="ECO:0000256" key="1">
    <source>
        <dbReference type="ARBA" id="ARBA00022694"/>
    </source>
</evidence>
<reference evidence="9" key="1">
    <citation type="journal article" date="2019" name="Int. J. Syst. Evol. Microbiol.">
        <title>The Global Catalogue of Microorganisms (GCM) 10K type strain sequencing project: providing services to taxonomists for standard genome sequencing and annotation.</title>
        <authorList>
            <consortium name="The Broad Institute Genomics Platform"/>
            <consortium name="The Broad Institute Genome Sequencing Center for Infectious Disease"/>
            <person name="Wu L."/>
            <person name="Ma J."/>
        </authorList>
    </citation>
    <scope>NUCLEOTIDE SEQUENCE [LARGE SCALE GENOMIC DNA]</scope>
    <source>
        <strain evidence="9">JCM 17459</strain>
    </source>
</reference>
<keyword evidence="4 6" id="KW-0378">Hydrolase</keyword>
<name>A0ABP8EVZ7_9MICO</name>
<comment type="subunit">
    <text evidence="6">Consists of a catalytic RNA component (M1 or rnpB) and a protein subunit.</text>
</comment>
<evidence type="ECO:0000256" key="4">
    <source>
        <dbReference type="ARBA" id="ARBA00022801"/>
    </source>
</evidence>
<evidence type="ECO:0000256" key="3">
    <source>
        <dbReference type="ARBA" id="ARBA00022759"/>
    </source>
</evidence>
<evidence type="ECO:0000256" key="5">
    <source>
        <dbReference type="ARBA" id="ARBA00022884"/>
    </source>
</evidence>
<evidence type="ECO:0000256" key="7">
    <source>
        <dbReference type="NCBIfam" id="TIGR00188"/>
    </source>
</evidence>
<dbReference type="EC" id="3.1.26.5" evidence="6 7"/>